<dbReference type="OrthoDB" id="2439169at2759"/>
<comment type="caution">
    <text evidence="1">The sequence shown here is derived from an EMBL/GenBank/DDBJ whole genome shotgun (WGS) entry which is preliminary data.</text>
</comment>
<accession>A0A1D1V7L1</accession>
<dbReference type="Pfam" id="PF13668">
    <property type="entry name" value="Ferritin_2"/>
    <property type="match status" value="1"/>
</dbReference>
<dbReference type="AlphaFoldDB" id="A0A1D1V7L1"/>
<evidence type="ECO:0000313" key="1">
    <source>
        <dbReference type="EMBL" id="GAU94488.1"/>
    </source>
</evidence>
<proteinExistence type="predicted"/>
<dbReference type="EMBL" id="BDGG01000002">
    <property type="protein sequence ID" value="GAU94488.1"/>
    <property type="molecule type" value="Genomic_DNA"/>
</dbReference>
<name>A0A1D1V7L1_RAMVA</name>
<dbReference type="Proteomes" id="UP000186922">
    <property type="component" value="Unassembled WGS sequence"/>
</dbReference>
<gene>
    <name evidence="1" type="primary">RvY_06257-1</name>
    <name evidence="1" type="synonym">RvY_06257.1</name>
    <name evidence="1" type="ORF">RvY_06257</name>
</gene>
<keyword evidence="2" id="KW-1185">Reference proteome</keyword>
<reference evidence="1 2" key="1">
    <citation type="journal article" date="2016" name="Nat. Commun.">
        <title>Extremotolerant tardigrade genome and improved radiotolerance of human cultured cells by tardigrade-unique protein.</title>
        <authorList>
            <person name="Hashimoto T."/>
            <person name="Horikawa D.D."/>
            <person name="Saito Y."/>
            <person name="Kuwahara H."/>
            <person name="Kozuka-Hata H."/>
            <person name="Shin-I T."/>
            <person name="Minakuchi Y."/>
            <person name="Ohishi K."/>
            <person name="Motoyama A."/>
            <person name="Aizu T."/>
            <person name="Enomoto A."/>
            <person name="Kondo K."/>
            <person name="Tanaka S."/>
            <person name="Hara Y."/>
            <person name="Koshikawa S."/>
            <person name="Sagara H."/>
            <person name="Miura T."/>
            <person name="Yokobori S."/>
            <person name="Miyagawa K."/>
            <person name="Suzuki Y."/>
            <person name="Kubo T."/>
            <person name="Oyama M."/>
            <person name="Kohara Y."/>
            <person name="Fujiyama A."/>
            <person name="Arakawa K."/>
            <person name="Katayama T."/>
            <person name="Toyoda A."/>
            <person name="Kunieda T."/>
        </authorList>
    </citation>
    <scope>NUCLEOTIDE SEQUENCE [LARGE SCALE GENOMIC DNA]</scope>
    <source>
        <strain evidence="1 2">YOKOZUNA-1</strain>
    </source>
</reference>
<sequence length="58" mass="6147">MGGVTGGIVNTAMPTAAKDISVLNYALTLENLEATFYVQALQNCPKEQFLAAGLSERD</sequence>
<organism evidence="1 2">
    <name type="scientific">Ramazzottius varieornatus</name>
    <name type="common">Water bear</name>
    <name type="synonym">Tardigrade</name>
    <dbReference type="NCBI Taxonomy" id="947166"/>
    <lineage>
        <taxon>Eukaryota</taxon>
        <taxon>Metazoa</taxon>
        <taxon>Ecdysozoa</taxon>
        <taxon>Tardigrada</taxon>
        <taxon>Eutardigrada</taxon>
        <taxon>Parachela</taxon>
        <taxon>Hypsibioidea</taxon>
        <taxon>Ramazzottiidae</taxon>
        <taxon>Ramazzottius</taxon>
    </lineage>
</organism>
<evidence type="ECO:0000313" key="2">
    <source>
        <dbReference type="Proteomes" id="UP000186922"/>
    </source>
</evidence>
<protein>
    <submittedName>
        <fullName evidence="1">Uncharacterized protein</fullName>
    </submittedName>
</protein>